<comment type="catalytic activity">
    <reaction evidence="6">
        <text>L-methionine + H2O = methanethiol + 2-oxobutanoate + NH4(+)</text>
        <dbReference type="Rhea" id="RHEA:23800"/>
        <dbReference type="ChEBI" id="CHEBI:15377"/>
        <dbReference type="ChEBI" id="CHEBI:16007"/>
        <dbReference type="ChEBI" id="CHEBI:16763"/>
        <dbReference type="ChEBI" id="CHEBI:28938"/>
        <dbReference type="ChEBI" id="CHEBI:57844"/>
        <dbReference type="EC" id="4.4.1.11"/>
    </reaction>
    <physiologicalReaction direction="left-to-right" evidence="6">
        <dbReference type="Rhea" id="RHEA:23801"/>
    </physiologicalReaction>
</comment>
<dbReference type="STRING" id="1116391.PM3016_4824"/>
<accession>H6NK76</accession>
<gene>
    <name evidence="9" type="ORF">PM3016_4824</name>
</gene>
<name>H6NK76_9BACL</name>
<organism evidence="9 10">
    <name type="scientific">Paenibacillus mucilaginosus 3016</name>
    <dbReference type="NCBI Taxonomy" id="1116391"/>
    <lineage>
        <taxon>Bacteria</taxon>
        <taxon>Bacillati</taxon>
        <taxon>Bacillota</taxon>
        <taxon>Bacilli</taxon>
        <taxon>Bacillales</taxon>
        <taxon>Paenibacillaceae</taxon>
        <taxon>Paenibacillus</taxon>
    </lineage>
</organism>
<evidence type="ECO:0000313" key="9">
    <source>
        <dbReference type="EMBL" id="AFC31560.1"/>
    </source>
</evidence>
<dbReference type="Pfam" id="PF01053">
    <property type="entry name" value="Cys_Met_Meta_PP"/>
    <property type="match status" value="1"/>
</dbReference>
<dbReference type="Proteomes" id="UP000007523">
    <property type="component" value="Chromosome"/>
</dbReference>
<dbReference type="CDD" id="cd00614">
    <property type="entry name" value="CGS_like"/>
    <property type="match status" value="1"/>
</dbReference>
<comment type="catalytic activity">
    <reaction evidence="5">
        <text>L-homocysteine + H2O = 2-oxobutanoate + hydrogen sulfide + NH4(+) + H(+)</text>
        <dbReference type="Rhea" id="RHEA:14501"/>
        <dbReference type="ChEBI" id="CHEBI:15377"/>
        <dbReference type="ChEBI" id="CHEBI:15378"/>
        <dbReference type="ChEBI" id="CHEBI:16763"/>
        <dbReference type="ChEBI" id="CHEBI:28938"/>
        <dbReference type="ChEBI" id="CHEBI:29919"/>
        <dbReference type="ChEBI" id="CHEBI:58199"/>
        <dbReference type="EC" id="4.4.1.2"/>
    </reaction>
    <physiologicalReaction direction="left-to-right" evidence="5">
        <dbReference type="Rhea" id="RHEA:14502"/>
    </physiologicalReaction>
</comment>
<dbReference type="GO" id="GO:0019346">
    <property type="term" value="P:transsulfuration"/>
    <property type="evidence" value="ECO:0007669"/>
    <property type="project" value="InterPro"/>
</dbReference>
<dbReference type="InterPro" id="IPR015421">
    <property type="entry name" value="PyrdxlP-dep_Trfase_major"/>
</dbReference>
<reference evidence="9 10" key="1">
    <citation type="journal article" date="2012" name="J. Bacteriol.">
        <title>Complete Genome Sequence of Paenibacillus mucilaginosus 3016, a Bacterium Functional as Microbial Fertilizer.</title>
        <authorList>
            <person name="Ma M."/>
            <person name="Wang Z."/>
            <person name="Li L."/>
            <person name="Jiang X."/>
            <person name="Guan D."/>
            <person name="Cao F."/>
            <person name="Chen H."/>
            <person name="Wang X."/>
            <person name="Shen D."/>
            <person name="Du B."/>
            <person name="Li J."/>
        </authorList>
    </citation>
    <scope>NUCLEOTIDE SEQUENCE [LARGE SCALE GENOMIC DNA]</scope>
    <source>
        <strain evidence="9 10">3016</strain>
    </source>
</reference>
<evidence type="ECO:0000256" key="2">
    <source>
        <dbReference type="ARBA" id="ARBA00022898"/>
    </source>
</evidence>
<dbReference type="EMBL" id="CP003235">
    <property type="protein sequence ID" value="AFC31560.1"/>
    <property type="molecule type" value="Genomic_DNA"/>
</dbReference>
<evidence type="ECO:0000256" key="8">
    <source>
        <dbReference type="RuleBase" id="RU362118"/>
    </source>
</evidence>
<dbReference type="FunFam" id="3.40.640.10:FF:000046">
    <property type="entry name" value="Cystathionine gamma-lyase"/>
    <property type="match status" value="1"/>
</dbReference>
<dbReference type="GO" id="GO:0005737">
    <property type="term" value="C:cytoplasm"/>
    <property type="evidence" value="ECO:0007669"/>
    <property type="project" value="TreeGrafter"/>
</dbReference>
<evidence type="ECO:0000256" key="5">
    <source>
        <dbReference type="ARBA" id="ARBA00048780"/>
    </source>
</evidence>
<dbReference type="PANTHER" id="PTHR11808">
    <property type="entry name" value="TRANS-SULFURATION ENZYME FAMILY MEMBER"/>
    <property type="match status" value="1"/>
</dbReference>
<dbReference type="GO" id="GO:0047982">
    <property type="term" value="F:homocysteine desulfhydrase activity"/>
    <property type="evidence" value="ECO:0007669"/>
    <property type="project" value="UniProtKB-EC"/>
</dbReference>
<comment type="cofactor">
    <cofactor evidence="1 8">
        <name>pyridoxal 5'-phosphate</name>
        <dbReference type="ChEBI" id="CHEBI:597326"/>
    </cofactor>
</comment>
<keyword evidence="10" id="KW-1185">Reference proteome</keyword>
<dbReference type="HOGENOM" id="CLU_018986_2_0_9"/>
<dbReference type="RefSeq" id="WP_014371241.1">
    <property type="nucleotide sequence ID" value="NC_016935.1"/>
</dbReference>
<dbReference type="GO" id="GO:0018826">
    <property type="term" value="F:methionine gamma-lyase activity"/>
    <property type="evidence" value="ECO:0007669"/>
    <property type="project" value="UniProtKB-EC"/>
</dbReference>
<dbReference type="EC" id="4.4.1.2" evidence="3"/>
<dbReference type="Gene3D" id="3.90.1150.10">
    <property type="entry name" value="Aspartate Aminotransferase, domain 1"/>
    <property type="match status" value="1"/>
</dbReference>
<dbReference type="PIRSF" id="PIRSF001434">
    <property type="entry name" value="CGS"/>
    <property type="match status" value="1"/>
</dbReference>
<dbReference type="InterPro" id="IPR015424">
    <property type="entry name" value="PyrdxlP-dep_Trfase"/>
</dbReference>
<keyword evidence="9" id="KW-0456">Lyase</keyword>
<evidence type="ECO:0000256" key="3">
    <source>
        <dbReference type="ARBA" id="ARBA00047175"/>
    </source>
</evidence>
<evidence type="ECO:0000256" key="1">
    <source>
        <dbReference type="ARBA" id="ARBA00001933"/>
    </source>
</evidence>
<evidence type="ECO:0000256" key="7">
    <source>
        <dbReference type="PIRSR" id="PIRSR001434-2"/>
    </source>
</evidence>
<evidence type="ECO:0000256" key="6">
    <source>
        <dbReference type="ARBA" id="ARBA00052699"/>
    </source>
</evidence>
<dbReference type="InterPro" id="IPR015422">
    <property type="entry name" value="PyrdxlP-dep_Trfase_small"/>
</dbReference>
<comment type="similarity">
    <text evidence="8">Belongs to the trans-sulfuration enzymes family.</text>
</comment>
<keyword evidence="2 7" id="KW-0663">Pyridoxal phosphate</keyword>
<protein>
    <recommendedName>
        <fullName evidence="3">homocysteine desulfhydrase</fullName>
        <ecNumber evidence="3">4.4.1.2</ecNumber>
    </recommendedName>
    <alternativeName>
        <fullName evidence="4">Homocysteine desulfhydrase</fullName>
    </alternativeName>
</protein>
<dbReference type="SUPFAM" id="SSF53383">
    <property type="entry name" value="PLP-dependent transferases"/>
    <property type="match status" value="1"/>
</dbReference>
<dbReference type="AlphaFoldDB" id="H6NK76"/>
<evidence type="ECO:0000256" key="4">
    <source>
        <dbReference type="ARBA" id="ARBA00047199"/>
    </source>
</evidence>
<dbReference type="KEGG" id="pmq:PM3016_4824"/>
<sequence length="390" mass="42807">MVSEGVPQDDRQTLLHGGDEQEAFGHAAVPPIYQTAPFAYDTFEAYAEAERRDQEQYVYWRGTNPTVELAERKLAELAGGEACKCFSSGMAAITAALLSSLAAGDHVVAVGQVYESTAALLKHLAKWGVSHTVTAGCSIREIEQALQEHTKVIYMESPCSMTFRLTDVPEVVRLARSRGLRTLIDNTWATPLFQKPLEHGVDLVIEAASKYLGGHNDLLAGAVIGSQADLKKMFSKEFELFGAALAPFEAWLLSRGLRTLPLRMKGHQEGGLAVARALEGHPLIARVNHPGLPSHPDYELGTRVLKGYSGVFSIELKDARFERVAEVINRMKRFEIAPSWGGYQSQVVSPNYGYNLKALEQERLSPGLIRLAVGLEPPEELIADLEEALR</sequence>
<proteinExistence type="inferred from homology"/>
<dbReference type="InterPro" id="IPR000277">
    <property type="entry name" value="Cys/Met-Metab_PyrdxlP-dep_enz"/>
</dbReference>
<evidence type="ECO:0000313" key="10">
    <source>
        <dbReference type="Proteomes" id="UP000007523"/>
    </source>
</evidence>
<dbReference type="Gene3D" id="3.40.640.10">
    <property type="entry name" value="Type I PLP-dependent aspartate aminotransferase-like (Major domain)"/>
    <property type="match status" value="1"/>
</dbReference>
<feature type="modified residue" description="N6-(pyridoxal phosphate)lysine" evidence="7">
    <location>
        <position position="210"/>
    </location>
</feature>
<dbReference type="GO" id="GO:0030170">
    <property type="term" value="F:pyridoxal phosphate binding"/>
    <property type="evidence" value="ECO:0007669"/>
    <property type="project" value="InterPro"/>
</dbReference>
<dbReference type="PANTHER" id="PTHR11808:SF80">
    <property type="entry name" value="CYSTATHIONINE GAMMA-LYASE"/>
    <property type="match status" value="1"/>
</dbReference>